<evidence type="ECO:0000259" key="4">
    <source>
        <dbReference type="PROSITE" id="PS51379"/>
    </source>
</evidence>
<dbReference type="Gene3D" id="3.30.70.20">
    <property type="match status" value="1"/>
</dbReference>
<evidence type="ECO:0000256" key="3">
    <source>
        <dbReference type="ARBA" id="ARBA00023014"/>
    </source>
</evidence>
<dbReference type="InterPro" id="IPR029039">
    <property type="entry name" value="Flavoprotein-like_sf"/>
</dbReference>
<dbReference type="OrthoDB" id="9813995at2"/>
<evidence type="ECO:0000256" key="1">
    <source>
        <dbReference type="ARBA" id="ARBA00022723"/>
    </source>
</evidence>
<dbReference type="GO" id="GO:0051536">
    <property type="term" value="F:iron-sulfur cluster binding"/>
    <property type="evidence" value="ECO:0007669"/>
    <property type="project" value="UniProtKB-KW"/>
</dbReference>
<gene>
    <name evidence="5" type="ORF">SAMN05216529_102109</name>
</gene>
<keyword evidence="6" id="KW-1185">Reference proteome</keyword>
<dbReference type="EMBL" id="UHJJ01000002">
    <property type="protein sequence ID" value="SUQ12894.1"/>
    <property type="molecule type" value="Genomic_DNA"/>
</dbReference>
<keyword evidence="3" id="KW-0411">Iron-sulfur</keyword>
<dbReference type="GO" id="GO:0046872">
    <property type="term" value="F:metal ion binding"/>
    <property type="evidence" value="ECO:0007669"/>
    <property type="project" value="UniProtKB-KW"/>
</dbReference>
<evidence type="ECO:0000313" key="6">
    <source>
        <dbReference type="Proteomes" id="UP000254051"/>
    </source>
</evidence>
<reference evidence="6" key="1">
    <citation type="submission" date="2017-07" db="EMBL/GenBank/DDBJ databases">
        <authorList>
            <person name="Varghese N."/>
            <person name="Submissions S."/>
        </authorList>
    </citation>
    <scope>NUCLEOTIDE SEQUENCE [LARGE SCALE GENOMIC DNA]</scope>
    <source>
        <strain evidence="6">NLAE-zl-C134</strain>
    </source>
</reference>
<dbReference type="InterPro" id="IPR047964">
    <property type="entry name" value="EFR1-like"/>
</dbReference>
<sequence length="299" mass="32905">MNTYSNIKIAYYSGTGGTEMAAENFHSCFESSDCVCTIEKINNQINIDHCDHDLLLLLFPVHAFNAPAAVYKWIDGLDTVNQVSGAVISVSGAGDICPNTACRVSSIKRLTKKGYRVIYDKMVVMPSNWVTPAPSPLPHLLIQALPRVVGQITKDLLSGICKKAKPLWIDRIFSGIGKLETSGGHYWGKRIKVLGHCTKCGWCARHCPAGNITMLHEKPAFGNQCHLCMKCIYGCPRKALQPGICKFVAIKEGYCLQNIAEQVPQTPQISVKDLKVGFLWLGVKKYLMSVSGNQNDSPF</sequence>
<protein>
    <recommendedName>
        <fullName evidence="4">4Fe-4S ferredoxin-type domain-containing protein</fullName>
    </recommendedName>
</protein>
<evidence type="ECO:0000313" key="5">
    <source>
        <dbReference type="EMBL" id="SUQ12894.1"/>
    </source>
</evidence>
<dbReference type="Gene3D" id="3.40.50.360">
    <property type="match status" value="1"/>
</dbReference>
<dbReference type="Proteomes" id="UP000254051">
    <property type="component" value="Unassembled WGS sequence"/>
</dbReference>
<dbReference type="InterPro" id="IPR017900">
    <property type="entry name" value="4Fe4S_Fe_S_CS"/>
</dbReference>
<evidence type="ECO:0000256" key="2">
    <source>
        <dbReference type="ARBA" id="ARBA00023004"/>
    </source>
</evidence>
<dbReference type="PROSITE" id="PS51379">
    <property type="entry name" value="4FE4S_FER_2"/>
    <property type="match status" value="1"/>
</dbReference>
<dbReference type="RefSeq" id="WP_109708920.1">
    <property type="nucleotide sequence ID" value="NZ_QGDS01000002.1"/>
</dbReference>
<keyword evidence="1" id="KW-0479">Metal-binding</keyword>
<feature type="domain" description="4Fe-4S ferredoxin-type" evidence="4">
    <location>
        <begin position="189"/>
        <end position="217"/>
    </location>
</feature>
<dbReference type="AlphaFoldDB" id="A0A316A278"/>
<accession>A0A316A278</accession>
<organism evidence="5 6">
    <name type="scientific">Faecalicatena contorta</name>
    <dbReference type="NCBI Taxonomy" id="39482"/>
    <lineage>
        <taxon>Bacteria</taxon>
        <taxon>Bacillati</taxon>
        <taxon>Bacillota</taxon>
        <taxon>Clostridia</taxon>
        <taxon>Lachnospirales</taxon>
        <taxon>Lachnospiraceae</taxon>
        <taxon>Faecalicatena</taxon>
    </lineage>
</organism>
<keyword evidence="2" id="KW-0408">Iron</keyword>
<dbReference type="SUPFAM" id="SSF52218">
    <property type="entry name" value="Flavoproteins"/>
    <property type="match status" value="1"/>
</dbReference>
<name>A0A316A278_9FIRM</name>
<proteinExistence type="predicted"/>
<dbReference type="PROSITE" id="PS00198">
    <property type="entry name" value="4FE4S_FER_1"/>
    <property type="match status" value="1"/>
</dbReference>
<dbReference type="InterPro" id="IPR017896">
    <property type="entry name" value="4Fe4S_Fe-S-bd"/>
</dbReference>
<dbReference type="SUPFAM" id="SSF54862">
    <property type="entry name" value="4Fe-4S ferredoxins"/>
    <property type="match status" value="1"/>
</dbReference>
<dbReference type="NCBIfam" id="NF038196">
    <property type="entry name" value="ferrodoxin_EFR1"/>
    <property type="match status" value="1"/>
</dbReference>